<dbReference type="KEGG" id="cpyr:CYJ47_06135"/>
<dbReference type="PANTHER" id="PTHR34580">
    <property type="match status" value="1"/>
</dbReference>
<feature type="domain" description="WCX" evidence="3">
    <location>
        <begin position="245"/>
        <end position="318"/>
    </location>
</feature>
<dbReference type="InterPro" id="IPR028349">
    <property type="entry name" value="PafC-like"/>
</dbReference>
<dbReference type="PROSITE" id="PS52050">
    <property type="entry name" value="WYL"/>
    <property type="match status" value="1"/>
</dbReference>
<evidence type="ECO:0000259" key="3">
    <source>
        <dbReference type="Pfam" id="PF25583"/>
    </source>
</evidence>
<feature type="domain" description="PafC HTH" evidence="2">
    <location>
        <begin position="11"/>
        <end position="122"/>
    </location>
</feature>
<dbReference type="RefSeq" id="WP_257877896.1">
    <property type="nucleotide sequence ID" value="NZ_CAUPGZ010000008.1"/>
</dbReference>
<gene>
    <name evidence="4" type="ORF">CYJ47_06135</name>
</gene>
<organism evidence="4 5">
    <name type="scientific">Corynebacterium pyruviciproducens</name>
    <dbReference type="NCBI Taxonomy" id="598660"/>
    <lineage>
        <taxon>Bacteria</taxon>
        <taxon>Bacillati</taxon>
        <taxon>Actinomycetota</taxon>
        <taxon>Actinomycetes</taxon>
        <taxon>Mycobacteriales</taxon>
        <taxon>Corynebacteriaceae</taxon>
        <taxon>Corynebacterium</taxon>
    </lineage>
</organism>
<evidence type="ECO:0000313" key="4">
    <source>
        <dbReference type="EMBL" id="WOT03328.1"/>
    </source>
</evidence>
<dbReference type="Proteomes" id="UP000234560">
    <property type="component" value="Chromosome"/>
</dbReference>
<protein>
    <submittedName>
        <fullName evidence="4">WYL domain-containing protein</fullName>
    </submittedName>
</protein>
<dbReference type="PIRSF" id="PIRSF016838">
    <property type="entry name" value="PafC"/>
    <property type="match status" value="1"/>
</dbReference>
<proteinExistence type="predicted"/>
<dbReference type="Pfam" id="PF25583">
    <property type="entry name" value="WCX"/>
    <property type="match status" value="1"/>
</dbReference>
<accession>A0AAF0YXL5</accession>
<name>A0AAF0YXL5_9CORY</name>
<reference evidence="4" key="2">
    <citation type="submission" date="2023-10" db="EMBL/GenBank/DDBJ databases">
        <authorList>
            <person name="Choi B."/>
        </authorList>
    </citation>
    <scope>NUCLEOTIDE SEQUENCE</scope>
    <source>
        <strain evidence="4">UMB0763</strain>
    </source>
</reference>
<dbReference type="InterPro" id="IPR051534">
    <property type="entry name" value="CBASS_pafABC_assoc_protein"/>
</dbReference>
<dbReference type="PANTHER" id="PTHR34580:SF1">
    <property type="entry name" value="PROTEIN PAFC"/>
    <property type="match status" value="1"/>
</dbReference>
<reference evidence="4" key="1">
    <citation type="submission" date="2017-12" db="EMBL/GenBank/DDBJ databases">
        <authorList>
            <person name="Thomas-White K."/>
            <person name="Wolfe A.J."/>
        </authorList>
    </citation>
    <scope>NUCLEOTIDE SEQUENCE</scope>
    <source>
        <strain evidence="4">UMB0763</strain>
    </source>
</reference>
<dbReference type="AlphaFoldDB" id="A0AAF0YXL5"/>
<sequence length="323" mass="35781">MASSAKQARMDLIRMLNLLPYFSRHSGRTVFEAAADFGVSYKQLQEDLLRLQCCGSGLYPDELITLATTRTSVSVKDPQGLDKVVRLTSNEAVALLLILESLEGIDGLIDPTVVQSTVDKLRTLTRQPERAIQSLQDTDDDAVSPEYAELLDVVTDAFTRRMKVSFTYYNRNTDESTQRLADPLQLFTHDGIGYLRCYDNTVKGVRTFRLDGISDATVTDTPSRLPRSDYEKDASQPFDFSSASETAHLALAPSARWLADESPMDITGELPDGWAAAELPLVSPDWLIRFCLAYGGKVVVTKPEDVSAEILARAQSALKRYAK</sequence>
<evidence type="ECO:0000259" key="1">
    <source>
        <dbReference type="Pfam" id="PF13280"/>
    </source>
</evidence>
<dbReference type="InterPro" id="IPR026881">
    <property type="entry name" value="WYL_dom"/>
</dbReference>
<evidence type="ECO:0000313" key="5">
    <source>
        <dbReference type="Proteomes" id="UP000234560"/>
    </source>
</evidence>
<feature type="domain" description="WYL" evidence="1">
    <location>
        <begin position="149"/>
        <end position="218"/>
    </location>
</feature>
<evidence type="ECO:0000259" key="2">
    <source>
        <dbReference type="Pfam" id="PF19187"/>
    </source>
</evidence>
<dbReference type="InterPro" id="IPR043839">
    <property type="entry name" value="PafC_HTH"/>
</dbReference>
<dbReference type="Pfam" id="PF13280">
    <property type="entry name" value="WYL"/>
    <property type="match status" value="1"/>
</dbReference>
<dbReference type="InterPro" id="IPR057727">
    <property type="entry name" value="WCX_dom"/>
</dbReference>
<dbReference type="Pfam" id="PF19187">
    <property type="entry name" value="HTH_PafC"/>
    <property type="match status" value="1"/>
</dbReference>
<dbReference type="EMBL" id="CP136958">
    <property type="protein sequence ID" value="WOT03328.1"/>
    <property type="molecule type" value="Genomic_DNA"/>
</dbReference>